<dbReference type="RefSeq" id="WP_090457327.1">
    <property type="nucleotide sequence ID" value="NZ_FNTC01000002.1"/>
</dbReference>
<dbReference type="AlphaFoldDB" id="A0A231GL77"/>
<evidence type="ECO:0000256" key="1">
    <source>
        <dbReference type="SAM" id="SignalP"/>
    </source>
</evidence>
<evidence type="ECO:0000313" key="2">
    <source>
        <dbReference type="EMBL" id="SEC79567.1"/>
    </source>
</evidence>
<keyword evidence="3" id="KW-1185">Reference proteome</keyword>
<feature type="signal peptide" evidence="1">
    <location>
        <begin position="1"/>
        <end position="22"/>
    </location>
</feature>
<dbReference type="EMBL" id="FNTC01000002">
    <property type="protein sequence ID" value="SEC79567.1"/>
    <property type="molecule type" value="Genomic_DNA"/>
</dbReference>
<reference evidence="3" key="1">
    <citation type="submission" date="2016-10" db="EMBL/GenBank/DDBJ databases">
        <authorList>
            <person name="Varghese N."/>
            <person name="Submissions S."/>
        </authorList>
    </citation>
    <scope>NUCLEOTIDE SEQUENCE [LARGE SCALE GENOMIC DNA]</scope>
    <source>
        <strain evidence="3">BS3660</strain>
    </source>
</reference>
<dbReference type="Proteomes" id="UP000198542">
    <property type="component" value="Unassembled WGS sequence"/>
</dbReference>
<proteinExistence type="predicted"/>
<evidence type="ECO:0000313" key="3">
    <source>
        <dbReference type="Proteomes" id="UP000198542"/>
    </source>
</evidence>
<organism evidence="2 3">
    <name type="scientific">Pseudomonas jessenii</name>
    <dbReference type="NCBI Taxonomy" id="77298"/>
    <lineage>
        <taxon>Bacteria</taxon>
        <taxon>Pseudomonadati</taxon>
        <taxon>Pseudomonadota</taxon>
        <taxon>Gammaproteobacteria</taxon>
        <taxon>Pseudomonadales</taxon>
        <taxon>Pseudomonadaceae</taxon>
        <taxon>Pseudomonas</taxon>
    </lineage>
</organism>
<accession>A0A231GL77</accession>
<feature type="chain" id="PRO_5030040216" description="Cell envelope protein SmpA" evidence="1">
    <location>
        <begin position="23"/>
        <end position="172"/>
    </location>
</feature>
<evidence type="ECO:0008006" key="4">
    <source>
        <dbReference type="Google" id="ProtNLM"/>
    </source>
</evidence>
<gene>
    <name evidence="2" type="ORF">SAMN04490187_5758</name>
</gene>
<name>A0A231GL77_PSEJE</name>
<keyword evidence="1" id="KW-0732">Signal</keyword>
<sequence length="172" mass="18599">MPSVAQFFLVFTLLSPLPLAVATTVQRCEAANGRITFTTLGCAAGENVSLQDARAFTPGSTMALMPPAEPRETSGMKIPSREPTVVGQAQDKCGNLINARERREAIINQRVIAGMSQQDVESALGKPDRISIRNSATSYRYDTLRGRSAQVEFDERGCTKGKAKSRTAKSPH</sequence>
<protein>
    <recommendedName>
        <fullName evidence="4">Cell envelope protein SmpA</fullName>
    </recommendedName>
</protein>